<dbReference type="EMBL" id="FOJG01000001">
    <property type="protein sequence ID" value="SEW16166.1"/>
    <property type="molecule type" value="Genomic_DNA"/>
</dbReference>
<dbReference type="Proteomes" id="UP000199310">
    <property type="component" value="Unassembled WGS sequence"/>
</dbReference>
<gene>
    <name evidence="1" type="ORF">SAMN04488122_0894</name>
</gene>
<evidence type="ECO:0000313" key="1">
    <source>
        <dbReference type="EMBL" id="SEW16166.1"/>
    </source>
</evidence>
<organism evidence="1 2">
    <name type="scientific">Chitinophaga arvensicola</name>
    <dbReference type="NCBI Taxonomy" id="29529"/>
    <lineage>
        <taxon>Bacteria</taxon>
        <taxon>Pseudomonadati</taxon>
        <taxon>Bacteroidota</taxon>
        <taxon>Chitinophagia</taxon>
        <taxon>Chitinophagales</taxon>
        <taxon>Chitinophagaceae</taxon>
        <taxon>Chitinophaga</taxon>
    </lineage>
</organism>
<evidence type="ECO:0008006" key="3">
    <source>
        <dbReference type="Google" id="ProtNLM"/>
    </source>
</evidence>
<sequence>MKKAYVALLVLILPLFGGFSCWKPSVISREWPYPLGWIPDSLRTRAYYFGYRQYEGGYTGDYQTFRFEPYLYIVNVTDSIGTRSKINKEARKFCDSVLYDQKNNYELLTFTPLQFKVFYIESTTGILTEGASYTFDLRNYPFN</sequence>
<name>A0A1I0PP80_9BACT</name>
<dbReference type="PROSITE" id="PS51257">
    <property type="entry name" value="PROKAR_LIPOPROTEIN"/>
    <property type="match status" value="1"/>
</dbReference>
<keyword evidence="2" id="KW-1185">Reference proteome</keyword>
<accession>A0A1I0PP80</accession>
<dbReference type="AlphaFoldDB" id="A0A1I0PP80"/>
<dbReference type="RefSeq" id="WP_089891100.1">
    <property type="nucleotide sequence ID" value="NZ_FOJG01000001.1"/>
</dbReference>
<reference evidence="2" key="1">
    <citation type="submission" date="2016-10" db="EMBL/GenBank/DDBJ databases">
        <authorList>
            <person name="Varghese N."/>
            <person name="Submissions S."/>
        </authorList>
    </citation>
    <scope>NUCLEOTIDE SEQUENCE [LARGE SCALE GENOMIC DNA]</scope>
    <source>
        <strain evidence="2">DSM 3695</strain>
    </source>
</reference>
<evidence type="ECO:0000313" key="2">
    <source>
        <dbReference type="Proteomes" id="UP000199310"/>
    </source>
</evidence>
<protein>
    <recommendedName>
        <fullName evidence="3">Lipoprotein</fullName>
    </recommendedName>
</protein>
<proteinExistence type="predicted"/>